<gene>
    <name evidence="2" type="ORF">OS242_15440</name>
</gene>
<keyword evidence="1" id="KW-0472">Membrane</keyword>
<accession>A0ABT3X657</accession>
<name>A0ABT3X657_9BACL</name>
<keyword evidence="1" id="KW-0812">Transmembrane</keyword>
<comment type="caution">
    <text evidence="2">The sequence shown here is derived from an EMBL/GenBank/DDBJ whole genome shotgun (WGS) entry which is preliminary data.</text>
</comment>
<organism evidence="2 3">
    <name type="scientific">Tumebacillus lacus</name>
    <dbReference type="NCBI Taxonomy" id="2995335"/>
    <lineage>
        <taxon>Bacteria</taxon>
        <taxon>Bacillati</taxon>
        <taxon>Bacillota</taxon>
        <taxon>Bacilli</taxon>
        <taxon>Bacillales</taxon>
        <taxon>Alicyclobacillaceae</taxon>
        <taxon>Tumebacillus</taxon>
    </lineage>
</organism>
<dbReference type="Proteomes" id="UP001208017">
    <property type="component" value="Unassembled WGS sequence"/>
</dbReference>
<protein>
    <submittedName>
        <fullName evidence="2">Redoxin domain-containing protein</fullName>
    </submittedName>
</protein>
<dbReference type="SUPFAM" id="SSF52833">
    <property type="entry name" value="Thioredoxin-like"/>
    <property type="match status" value="1"/>
</dbReference>
<dbReference type="RefSeq" id="WP_267152590.1">
    <property type="nucleotide sequence ID" value="NZ_JAPMLT010000010.1"/>
</dbReference>
<keyword evidence="3" id="KW-1185">Reference proteome</keyword>
<dbReference type="Gene3D" id="3.40.30.10">
    <property type="entry name" value="Glutaredoxin"/>
    <property type="match status" value="1"/>
</dbReference>
<evidence type="ECO:0000313" key="3">
    <source>
        <dbReference type="Proteomes" id="UP001208017"/>
    </source>
</evidence>
<reference evidence="2 3" key="1">
    <citation type="submission" date="2022-11" db="EMBL/GenBank/DDBJ databases">
        <title>Study of microbial diversity in lake waters.</title>
        <authorList>
            <person name="Zhang J."/>
        </authorList>
    </citation>
    <scope>NUCLEOTIDE SEQUENCE [LARGE SCALE GENOMIC DNA]</scope>
    <source>
        <strain evidence="2 3">DT12</strain>
    </source>
</reference>
<dbReference type="EMBL" id="JAPMLT010000010">
    <property type="protein sequence ID" value="MCX7571342.1"/>
    <property type="molecule type" value="Genomic_DNA"/>
</dbReference>
<keyword evidence="1" id="KW-1133">Transmembrane helix</keyword>
<evidence type="ECO:0000313" key="2">
    <source>
        <dbReference type="EMBL" id="MCX7571342.1"/>
    </source>
</evidence>
<sequence length="182" mass="20604">MEQALTLSQFGLWVFALVQFVLYGVFLRSIGRFLKQMRLKQPTVQRVSLTIGQTAPAFRGVDQLGRTVEFGTAHGQPVLMLFILHTCQICHSIVPRLHEVRARYPEMQLIVIASEEGEGEDGNIPDEVSFIRSNSIRKEYFVTYVPAMVMLSRDRRVLGTHRATSIGDFEARLESYTKTAGI</sequence>
<dbReference type="InterPro" id="IPR036249">
    <property type="entry name" value="Thioredoxin-like_sf"/>
</dbReference>
<evidence type="ECO:0000256" key="1">
    <source>
        <dbReference type="SAM" id="Phobius"/>
    </source>
</evidence>
<proteinExistence type="predicted"/>
<feature type="transmembrane region" description="Helical" evidence="1">
    <location>
        <begin position="12"/>
        <end position="31"/>
    </location>
</feature>